<evidence type="ECO:0000313" key="12">
    <source>
        <dbReference type="Proteomes" id="UP000236884"/>
    </source>
</evidence>
<reference evidence="11 12" key="1">
    <citation type="submission" date="2015-08" db="EMBL/GenBank/DDBJ databases">
        <title>Investigation of the bacterial diversity of lava forest soil.</title>
        <authorList>
            <person name="Lee J.S."/>
        </authorList>
    </citation>
    <scope>NUCLEOTIDE SEQUENCE [LARGE SCALE GENOMIC DNA]</scope>
    <source>
        <strain evidence="11 12">GJW-30</strain>
    </source>
</reference>
<evidence type="ECO:0000256" key="10">
    <source>
        <dbReference type="HAMAP-Rule" id="MF_00495"/>
    </source>
</evidence>
<dbReference type="OrthoDB" id="9793014at2"/>
<dbReference type="GO" id="GO:0008967">
    <property type="term" value="F:phosphoglycolate phosphatase activity"/>
    <property type="evidence" value="ECO:0007669"/>
    <property type="project" value="UniProtKB-UniRule"/>
</dbReference>
<evidence type="ECO:0000256" key="9">
    <source>
        <dbReference type="ARBA" id="ARBA00023277"/>
    </source>
</evidence>
<evidence type="ECO:0000256" key="6">
    <source>
        <dbReference type="ARBA" id="ARBA00022723"/>
    </source>
</evidence>
<comment type="pathway">
    <text evidence="3 10">Organic acid metabolism; glycolate biosynthesis; glycolate from 2-phosphoglycolate: step 1/1.</text>
</comment>
<dbReference type="EC" id="3.1.3.18" evidence="5 10"/>
<dbReference type="GO" id="GO:0046295">
    <property type="term" value="P:glycolate biosynthetic process"/>
    <property type="evidence" value="ECO:0007669"/>
    <property type="project" value="UniProtKB-UniRule"/>
</dbReference>
<dbReference type="FunFam" id="3.40.50.1000:FF:000022">
    <property type="entry name" value="Phosphoglycolate phosphatase"/>
    <property type="match status" value="1"/>
</dbReference>
<evidence type="ECO:0000256" key="1">
    <source>
        <dbReference type="ARBA" id="ARBA00000830"/>
    </source>
</evidence>
<proteinExistence type="inferred from homology"/>
<dbReference type="Gene3D" id="1.10.150.240">
    <property type="entry name" value="Putative phosphatase, domain 2"/>
    <property type="match status" value="1"/>
</dbReference>
<dbReference type="PANTHER" id="PTHR43434">
    <property type="entry name" value="PHOSPHOGLYCOLATE PHOSPHATASE"/>
    <property type="match status" value="1"/>
</dbReference>
<dbReference type="InterPro" id="IPR050155">
    <property type="entry name" value="HAD-like_hydrolase_sf"/>
</dbReference>
<dbReference type="InterPro" id="IPR023214">
    <property type="entry name" value="HAD_sf"/>
</dbReference>
<comment type="cofactor">
    <cofactor evidence="2 10">
        <name>Mg(2+)</name>
        <dbReference type="ChEBI" id="CHEBI:18420"/>
    </cofactor>
</comment>
<comment type="similarity">
    <text evidence="4 10">Belongs to the HAD-like hydrolase superfamily. CbbY/CbbZ/Gph/YieH family.</text>
</comment>
<evidence type="ECO:0000313" key="11">
    <source>
        <dbReference type="EMBL" id="BAT61153.1"/>
    </source>
</evidence>
<dbReference type="PANTHER" id="PTHR43434:SF1">
    <property type="entry name" value="PHOSPHOGLYCOLATE PHOSPHATASE"/>
    <property type="match status" value="1"/>
</dbReference>
<dbReference type="SFLD" id="SFLDG01129">
    <property type="entry name" value="C1.5:_HAD__Beta-PGM__Phosphata"/>
    <property type="match status" value="1"/>
</dbReference>
<evidence type="ECO:0000256" key="3">
    <source>
        <dbReference type="ARBA" id="ARBA00004818"/>
    </source>
</evidence>
<dbReference type="RefSeq" id="WP_096357886.1">
    <property type="nucleotide sequence ID" value="NZ_AP014946.1"/>
</dbReference>
<dbReference type="GO" id="GO:0046872">
    <property type="term" value="F:metal ion binding"/>
    <property type="evidence" value="ECO:0007669"/>
    <property type="project" value="UniProtKB-KW"/>
</dbReference>
<comment type="catalytic activity">
    <reaction evidence="1 10">
        <text>2-phosphoglycolate + H2O = glycolate + phosphate</text>
        <dbReference type="Rhea" id="RHEA:14369"/>
        <dbReference type="ChEBI" id="CHEBI:15377"/>
        <dbReference type="ChEBI" id="CHEBI:29805"/>
        <dbReference type="ChEBI" id="CHEBI:43474"/>
        <dbReference type="ChEBI" id="CHEBI:58033"/>
        <dbReference type="EC" id="3.1.3.18"/>
    </reaction>
</comment>
<dbReference type="GO" id="GO:0005829">
    <property type="term" value="C:cytosol"/>
    <property type="evidence" value="ECO:0007669"/>
    <property type="project" value="TreeGrafter"/>
</dbReference>
<dbReference type="NCBIfam" id="TIGR01549">
    <property type="entry name" value="HAD-SF-IA-v1"/>
    <property type="match status" value="1"/>
</dbReference>
<dbReference type="InterPro" id="IPR023198">
    <property type="entry name" value="PGP-like_dom2"/>
</dbReference>
<evidence type="ECO:0000256" key="5">
    <source>
        <dbReference type="ARBA" id="ARBA00013078"/>
    </source>
</evidence>
<dbReference type="InterPro" id="IPR006439">
    <property type="entry name" value="HAD-SF_hydro_IA"/>
</dbReference>
<dbReference type="GO" id="GO:0006281">
    <property type="term" value="P:DNA repair"/>
    <property type="evidence" value="ECO:0007669"/>
    <property type="project" value="TreeGrafter"/>
</dbReference>
<accession>A0A0S3PYY9</accession>
<feature type="binding site" evidence="10">
    <location>
        <position position="11"/>
    </location>
    <ligand>
        <name>Mg(2+)</name>
        <dbReference type="ChEBI" id="CHEBI:18420"/>
    </ligand>
</feature>
<evidence type="ECO:0000256" key="8">
    <source>
        <dbReference type="ARBA" id="ARBA00022842"/>
    </source>
</evidence>
<dbReference type="Pfam" id="PF13419">
    <property type="entry name" value="HAD_2"/>
    <property type="match status" value="1"/>
</dbReference>
<feature type="binding site" evidence="10">
    <location>
        <position position="171"/>
    </location>
    <ligand>
        <name>Mg(2+)</name>
        <dbReference type="ChEBI" id="CHEBI:18420"/>
    </ligand>
</feature>
<organism evidence="11 12">
    <name type="scientific">Variibacter gotjawalensis</name>
    <dbReference type="NCBI Taxonomy" id="1333996"/>
    <lineage>
        <taxon>Bacteria</taxon>
        <taxon>Pseudomonadati</taxon>
        <taxon>Pseudomonadota</taxon>
        <taxon>Alphaproteobacteria</taxon>
        <taxon>Hyphomicrobiales</taxon>
        <taxon>Nitrobacteraceae</taxon>
        <taxon>Variibacter</taxon>
    </lineage>
</organism>
<dbReference type="SUPFAM" id="SSF56784">
    <property type="entry name" value="HAD-like"/>
    <property type="match status" value="1"/>
</dbReference>
<name>A0A0S3PYY9_9BRAD</name>
<keyword evidence="12" id="KW-1185">Reference proteome</keyword>
<dbReference type="SFLD" id="SFLDG01135">
    <property type="entry name" value="C1.5.6:_HAD__Beta-PGM__Phospha"/>
    <property type="match status" value="1"/>
</dbReference>
<feature type="binding site" evidence="10">
    <location>
        <position position="9"/>
    </location>
    <ligand>
        <name>Mg(2+)</name>
        <dbReference type="ChEBI" id="CHEBI:18420"/>
    </ligand>
</feature>
<keyword evidence="8 10" id="KW-0460">Magnesium</keyword>
<feature type="active site" description="Nucleophile" evidence="10">
    <location>
        <position position="9"/>
    </location>
</feature>
<dbReference type="KEGG" id="vgo:GJW-30_1_03709"/>
<dbReference type="Proteomes" id="UP000236884">
    <property type="component" value="Chromosome"/>
</dbReference>
<dbReference type="EMBL" id="AP014946">
    <property type="protein sequence ID" value="BAT61153.1"/>
    <property type="molecule type" value="Genomic_DNA"/>
</dbReference>
<keyword evidence="6 10" id="KW-0479">Metal-binding</keyword>
<evidence type="ECO:0000256" key="2">
    <source>
        <dbReference type="ARBA" id="ARBA00001946"/>
    </source>
</evidence>
<protein>
    <recommendedName>
        <fullName evidence="5 10">Phosphoglycolate phosphatase</fullName>
        <shortName evidence="10">PGP</shortName>
        <shortName evidence="10">PGPase</shortName>
        <ecNumber evidence="5 10">3.1.3.18</ecNumber>
    </recommendedName>
</protein>
<evidence type="ECO:0000256" key="7">
    <source>
        <dbReference type="ARBA" id="ARBA00022801"/>
    </source>
</evidence>
<comment type="function">
    <text evidence="10">Specifically catalyzes the dephosphorylation of 2-phosphoglycolate. Is involved in the dissimilation of the intracellular 2-phosphoglycolate formed during the DNA repair of 3'-phosphoglycolate ends, a major class of DNA lesions induced by oxidative stress.</text>
</comment>
<keyword evidence="7 10" id="KW-0378">Hydrolase</keyword>
<gene>
    <name evidence="11" type="primary">gph</name>
    <name evidence="11" type="ORF">GJW-30_1_03709</name>
</gene>
<dbReference type="HAMAP" id="MF_00495">
    <property type="entry name" value="GPH_hydrolase_bact"/>
    <property type="match status" value="1"/>
</dbReference>
<dbReference type="SFLD" id="SFLDS00003">
    <property type="entry name" value="Haloacid_Dehalogenase"/>
    <property type="match status" value="1"/>
</dbReference>
<dbReference type="NCBIfam" id="TIGR01509">
    <property type="entry name" value="HAD-SF-IA-v3"/>
    <property type="match status" value="1"/>
</dbReference>
<dbReference type="InterPro" id="IPR037512">
    <property type="entry name" value="PGPase_prok"/>
</dbReference>
<keyword evidence="9 10" id="KW-0119">Carbohydrate metabolism</keyword>
<evidence type="ECO:0000256" key="4">
    <source>
        <dbReference type="ARBA" id="ARBA00006171"/>
    </source>
</evidence>
<dbReference type="InterPro" id="IPR036412">
    <property type="entry name" value="HAD-like_sf"/>
</dbReference>
<sequence>MSLPIIAFDLDGTLVDTAPDLIATLNWVFAERGLPPVTYEEARSMIGAGVKPLLKRGLTAQGITLPEPELEALYNTYLERYAAHIADTSRPFPGLIAALDRLEADGYSFAVATNKLEWLSVKLLDELDLSRRFKAICGQDTFGVPKPNPEMLRKTIAKAGGDPARAIMVGDSEADFRVAQNAGLPVIAVDFGYTPRPVQEFGPDIIISHYDALPGAVAELTAQFAKV</sequence>
<dbReference type="GO" id="GO:0005975">
    <property type="term" value="P:carbohydrate metabolic process"/>
    <property type="evidence" value="ECO:0007669"/>
    <property type="project" value="InterPro"/>
</dbReference>
<dbReference type="AlphaFoldDB" id="A0A0S3PYY9"/>
<dbReference type="UniPathway" id="UPA00865">
    <property type="reaction ID" value="UER00834"/>
</dbReference>
<dbReference type="Gene3D" id="3.40.50.1000">
    <property type="entry name" value="HAD superfamily/HAD-like"/>
    <property type="match status" value="1"/>
</dbReference>
<dbReference type="InterPro" id="IPR041492">
    <property type="entry name" value="HAD_2"/>
</dbReference>